<evidence type="ECO:0000313" key="2">
    <source>
        <dbReference type="Proteomes" id="UP000673691"/>
    </source>
</evidence>
<sequence length="147" mass="15493">MLPGQSSDPRGSQRFLTGPPGLFHPAAFRRALPRPTVLNVLSPDHDGAHLHLLVSVLGDDICAAGLEGLCQVVAGEKHSRPACEEAICRDGQCPSPTDARRNGRRERGNARGAAVCEARRGGKIGVRTGNVTRLSSKTSVAVVLSLL</sequence>
<reference evidence="1 2" key="1">
    <citation type="journal article" name="Sci. Rep.">
        <title>Genome-scale phylogenetic analyses confirm Olpidium as the closest living zoosporic fungus to the non-flagellated, terrestrial fungi.</title>
        <authorList>
            <person name="Chang Y."/>
            <person name="Rochon D."/>
            <person name="Sekimoto S."/>
            <person name="Wang Y."/>
            <person name="Chovatia M."/>
            <person name="Sandor L."/>
            <person name="Salamov A."/>
            <person name="Grigoriev I.V."/>
            <person name="Stajich J.E."/>
            <person name="Spatafora J.W."/>
        </authorList>
    </citation>
    <scope>NUCLEOTIDE SEQUENCE [LARGE SCALE GENOMIC DNA]</scope>
    <source>
        <strain evidence="1">S191</strain>
    </source>
</reference>
<dbReference type="AlphaFoldDB" id="A0A8H7ZUV4"/>
<keyword evidence="2" id="KW-1185">Reference proteome</keyword>
<proteinExistence type="predicted"/>
<accession>A0A8H7ZUV4</accession>
<comment type="caution">
    <text evidence="1">The sequence shown here is derived from an EMBL/GenBank/DDBJ whole genome shotgun (WGS) entry which is preliminary data.</text>
</comment>
<evidence type="ECO:0000313" key="1">
    <source>
        <dbReference type="EMBL" id="KAG5459745.1"/>
    </source>
</evidence>
<dbReference type="Proteomes" id="UP000673691">
    <property type="component" value="Unassembled WGS sequence"/>
</dbReference>
<protein>
    <submittedName>
        <fullName evidence="1">Uncharacterized protein</fullName>
    </submittedName>
</protein>
<gene>
    <name evidence="1" type="ORF">BJ554DRAFT_8302</name>
</gene>
<name>A0A8H7ZUV4_9FUNG</name>
<dbReference type="EMBL" id="JAEFCI010006354">
    <property type="protein sequence ID" value="KAG5459745.1"/>
    <property type="molecule type" value="Genomic_DNA"/>
</dbReference>
<organism evidence="1 2">
    <name type="scientific">Olpidium bornovanus</name>
    <dbReference type="NCBI Taxonomy" id="278681"/>
    <lineage>
        <taxon>Eukaryota</taxon>
        <taxon>Fungi</taxon>
        <taxon>Fungi incertae sedis</taxon>
        <taxon>Olpidiomycota</taxon>
        <taxon>Olpidiomycotina</taxon>
        <taxon>Olpidiomycetes</taxon>
        <taxon>Olpidiales</taxon>
        <taxon>Olpidiaceae</taxon>
        <taxon>Olpidium</taxon>
    </lineage>
</organism>